<evidence type="ECO:0000313" key="1">
    <source>
        <dbReference type="EMBL" id="VDK31350.1"/>
    </source>
</evidence>
<reference evidence="1 2" key="2">
    <citation type="submission" date="2018-11" db="EMBL/GenBank/DDBJ databases">
        <authorList>
            <consortium name="Pathogen Informatics"/>
        </authorList>
    </citation>
    <scope>NUCLEOTIDE SEQUENCE [LARGE SCALE GENOMIC DNA]</scope>
</reference>
<dbReference type="OrthoDB" id="5841629at2759"/>
<sequence>MKLEPLKEVLKRQIPVDVGKAIPMLVYELDHPKNCGKPWIGAYSAHGFWYKFFDGTNEDFEKAVAMSFESDGYKLNYESLKVWKDIFADNFRFIVAKNLNVVSEVVDKQMVLLMNKHGLHLLTRTL</sequence>
<evidence type="ECO:0000313" key="3">
    <source>
        <dbReference type="WBParaSite" id="GPUH_0000196801-mRNA-1"/>
    </source>
</evidence>
<accession>A0A183CZS2</accession>
<gene>
    <name evidence="1" type="ORF">GPUH_LOCUS1963</name>
</gene>
<dbReference type="EMBL" id="UYRT01002697">
    <property type="protein sequence ID" value="VDK31350.1"/>
    <property type="molecule type" value="Genomic_DNA"/>
</dbReference>
<proteinExistence type="predicted"/>
<evidence type="ECO:0000313" key="2">
    <source>
        <dbReference type="Proteomes" id="UP000271098"/>
    </source>
</evidence>
<dbReference type="Proteomes" id="UP000271098">
    <property type="component" value="Unassembled WGS sequence"/>
</dbReference>
<organism evidence="3">
    <name type="scientific">Gongylonema pulchrum</name>
    <dbReference type="NCBI Taxonomy" id="637853"/>
    <lineage>
        <taxon>Eukaryota</taxon>
        <taxon>Metazoa</taxon>
        <taxon>Ecdysozoa</taxon>
        <taxon>Nematoda</taxon>
        <taxon>Chromadorea</taxon>
        <taxon>Rhabditida</taxon>
        <taxon>Spirurina</taxon>
        <taxon>Spiruromorpha</taxon>
        <taxon>Spiruroidea</taxon>
        <taxon>Gongylonematidae</taxon>
        <taxon>Gongylonema</taxon>
    </lineage>
</organism>
<name>A0A183CZS2_9BILA</name>
<dbReference type="WBParaSite" id="GPUH_0000196801-mRNA-1">
    <property type="protein sequence ID" value="GPUH_0000196801-mRNA-1"/>
    <property type="gene ID" value="GPUH_0000196801"/>
</dbReference>
<keyword evidence="2" id="KW-1185">Reference proteome</keyword>
<reference evidence="3" key="1">
    <citation type="submission" date="2016-06" db="UniProtKB">
        <authorList>
            <consortium name="WormBaseParasite"/>
        </authorList>
    </citation>
    <scope>IDENTIFICATION</scope>
</reference>
<dbReference type="AlphaFoldDB" id="A0A183CZS2"/>
<protein>
    <submittedName>
        <fullName evidence="3">Sulfotransfer_1 domain-containing protein</fullName>
    </submittedName>
</protein>